<dbReference type="PANTHER" id="PTHR33925">
    <property type="entry name" value="PLASTID DIVISION PROTEIN CDP1, CHLOROPLASTIC-RELATED"/>
    <property type="match status" value="1"/>
</dbReference>
<accession>B0C6G2</accession>
<dbReference type="Pfam" id="PF00226">
    <property type="entry name" value="DnaJ"/>
    <property type="match status" value="1"/>
</dbReference>
<feature type="region of interest" description="Disordered" evidence="1">
    <location>
        <begin position="541"/>
        <end position="594"/>
    </location>
</feature>
<dbReference type="RefSeq" id="WP_012161917.1">
    <property type="nucleotide sequence ID" value="NC_009925.1"/>
</dbReference>
<dbReference type="AlphaFoldDB" id="B0C6G2"/>
<dbReference type="KEGG" id="amr:AM1_1351"/>
<keyword evidence="2" id="KW-0812">Transmembrane</keyword>
<dbReference type="Proteomes" id="UP000000268">
    <property type="component" value="Chromosome"/>
</dbReference>
<keyword evidence="5" id="KW-1185">Reference proteome</keyword>
<dbReference type="InterPro" id="IPR044685">
    <property type="entry name" value="CPD1-like"/>
</dbReference>
<feature type="region of interest" description="Disordered" evidence="1">
    <location>
        <begin position="424"/>
        <end position="510"/>
    </location>
</feature>
<feature type="domain" description="J" evidence="3">
    <location>
        <begin position="6"/>
        <end position="70"/>
    </location>
</feature>
<proteinExistence type="predicted"/>
<dbReference type="InterPro" id="IPR025344">
    <property type="entry name" value="CDP1-like_IMS"/>
</dbReference>
<keyword evidence="2" id="KW-1133">Transmembrane helix</keyword>
<dbReference type="PANTHER" id="PTHR33925:SF1">
    <property type="entry name" value="PROTEIN ACCUMULATION AND REPLICATION OF CHLOROPLASTS 6, CHLOROPLASTIC"/>
    <property type="match status" value="1"/>
</dbReference>
<dbReference type="InterPro" id="IPR057137">
    <property type="entry name" value="CDP1-like_a_solenoid_2"/>
</dbReference>
<dbReference type="HOGENOM" id="CLU_364022_0_0_3"/>
<organism evidence="4 5">
    <name type="scientific">Acaryochloris marina (strain MBIC 11017)</name>
    <dbReference type="NCBI Taxonomy" id="329726"/>
    <lineage>
        <taxon>Bacteria</taxon>
        <taxon>Bacillati</taxon>
        <taxon>Cyanobacteriota</taxon>
        <taxon>Cyanophyceae</taxon>
        <taxon>Acaryochloridales</taxon>
        <taxon>Acaryochloridaceae</taxon>
        <taxon>Acaryochloris</taxon>
    </lineage>
</organism>
<protein>
    <submittedName>
        <fullName evidence="4">DnaJ domain protein</fullName>
    </submittedName>
</protein>
<dbReference type="CDD" id="cd06257">
    <property type="entry name" value="DnaJ"/>
    <property type="match status" value="1"/>
</dbReference>
<dbReference type="Pfam" id="PF25515">
    <property type="entry name" value="Arm_PDR"/>
    <property type="match status" value="1"/>
</dbReference>
<evidence type="ECO:0000256" key="2">
    <source>
        <dbReference type="SAM" id="Phobius"/>
    </source>
</evidence>
<dbReference type="STRING" id="329726.AM1_1351"/>
<evidence type="ECO:0000313" key="5">
    <source>
        <dbReference type="Proteomes" id="UP000000268"/>
    </source>
</evidence>
<dbReference type="InterPro" id="IPR001623">
    <property type="entry name" value="DnaJ_domain"/>
</dbReference>
<dbReference type="OrthoDB" id="415891at2"/>
<feature type="transmembrane region" description="Helical" evidence="2">
    <location>
        <begin position="517"/>
        <end position="535"/>
    </location>
</feature>
<feature type="compositionally biased region" description="Low complexity" evidence="1">
    <location>
        <begin position="584"/>
        <end position="594"/>
    </location>
</feature>
<dbReference type="Pfam" id="PF13355">
    <property type="entry name" value="ARC6-like_IMS"/>
    <property type="match status" value="1"/>
</dbReference>
<evidence type="ECO:0000259" key="3">
    <source>
        <dbReference type="PROSITE" id="PS50076"/>
    </source>
</evidence>
<evidence type="ECO:0000256" key="1">
    <source>
        <dbReference type="SAM" id="MobiDB-lite"/>
    </source>
</evidence>
<sequence>MRIPLDLYQILGVPIQATPEQIEQAFADRCQQLPRQEYSKTAIAARTQLLQDAHAVLSDSNARTAYDQSILAESAPPDIGSMELQESQLVGALLLLQEQSDYERIAQLGAEYLKRSIDLNRLPSANNGSDEDVILAMALANLEAGRECWQQKQFEKASDVLQSGLKLLTQEQLFPAVQREIELDLYKLRPYRILGLLAEPEENLTKRQQGFSLLQIMLDERGGIDGPQDDLSGLSVDDFLRFIQQLRCHLTVQEQQDLFIKESERPSAVASYLLVYALVAKGCSQGKPEFIQQAKSALTELADRQDIQVEKSMCYLLLGQPGAAIQTLPLSRDQESLEFIHQYSEGAEDLVPGLFLYTERWLQQEVYPYFRDLNDTQLSLQNYFNDEHIQAYLNGLAPEPVSPRMPASTTSTDLPLLAKQGSETLGSAREGRLPSQAAHRQESKRQRPPGKPPVSAKKVTPLTPVKGLDSPRKRSSMPAATAPAPKAESLQTNDAGRGNQGASKTRRSRSQLQYRRWFFAAGAVALVLFALFGLISQCSRPEDPVPGAENPASEPASPDPIPSPASPSVSPTASPPVASPTPAPATATSEEITTTSARQIIQSWQSAKAEAMGKDHQIASLDKILAEPSLSEWKAGAQSDQLNQIHLEYTFDDLKINAIKQQSPTEATVEATVTETAKVFEGGQQTTDAYTGDTYRVRYQLVREQDQWKIKQMQVLN</sequence>
<dbReference type="PROSITE" id="PS50076">
    <property type="entry name" value="DNAJ_2"/>
    <property type="match status" value="1"/>
</dbReference>
<dbReference type="eggNOG" id="COG0484">
    <property type="taxonomic scope" value="Bacteria"/>
</dbReference>
<reference evidence="4 5" key="1">
    <citation type="journal article" date="2008" name="Proc. Natl. Acad. Sci. U.S.A.">
        <title>Niche adaptation and genome expansion in the chlorophyll d-producing cyanobacterium Acaryochloris marina.</title>
        <authorList>
            <person name="Swingley W.D."/>
            <person name="Chen M."/>
            <person name="Cheung P.C."/>
            <person name="Conrad A.L."/>
            <person name="Dejesa L.C."/>
            <person name="Hao J."/>
            <person name="Honchak B.M."/>
            <person name="Karbach L.E."/>
            <person name="Kurdoglu A."/>
            <person name="Lahiri S."/>
            <person name="Mastrian S.D."/>
            <person name="Miyashita H."/>
            <person name="Page L."/>
            <person name="Ramakrishna P."/>
            <person name="Satoh S."/>
            <person name="Sattley W.M."/>
            <person name="Shimada Y."/>
            <person name="Taylor H.L."/>
            <person name="Tomo T."/>
            <person name="Tsuchiya T."/>
            <person name="Wang Z.T."/>
            <person name="Raymond J."/>
            <person name="Mimuro M."/>
            <person name="Blankenship R.E."/>
            <person name="Touchman J.W."/>
        </authorList>
    </citation>
    <scope>NUCLEOTIDE SEQUENCE [LARGE SCALE GENOMIC DNA]</scope>
    <source>
        <strain evidence="5">MBIC 11017</strain>
    </source>
</reference>
<name>B0C6G2_ACAM1</name>
<dbReference type="Pfam" id="PF23468">
    <property type="entry name" value="ARC6"/>
    <property type="match status" value="1"/>
</dbReference>
<dbReference type="InterPro" id="IPR058032">
    <property type="entry name" value="CDP1-like_a_solenoid_1"/>
</dbReference>
<feature type="compositionally biased region" description="Pro residues" evidence="1">
    <location>
        <begin position="573"/>
        <end position="583"/>
    </location>
</feature>
<dbReference type="SUPFAM" id="SSF46565">
    <property type="entry name" value="Chaperone J-domain"/>
    <property type="match status" value="1"/>
</dbReference>
<dbReference type="EMBL" id="CP000828">
    <property type="protein sequence ID" value="ABW26383.1"/>
    <property type="molecule type" value="Genomic_DNA"/>
</dbReference>
<dbReference type="Gene3D" id="1.10.287.110">
    <property type="entry name" value="DnaJ domain"/>
    <property type="match status" value="1"/>
</dbReference>
<keyword evidence="2" id="KW-0472">Membrane</keyword>
<evidence type="ECO:0000313" key="4">
    <source>
        <dbReference type="EMBL" id="ABW26383.1"/>
    </source>
</evidence>
<dbReference type="InterPro" id="IPR036869">
    <property type="entry name" value="J_dom_sf"/>
</dbReference>
<gene>
    <name evidence="4" type="ordered locus">AM1_1351</name>
</gene>